<comment type="cofactor">
    <cofactor evidence="10">
        <name>FAD</name>
        <dbReference type="ChEBI" id="CHEBI:57692"/>
    </cofactor>
    <text evidence="10">Binds 1 FAD per subunit.</text>
</comment>
<evidence type="ECO:0000313" key="12">
    <source>
        <dbReference type="EMBL" id="RDB35152.1"/>
    </source>
</evidence>
<evidence type="ECO:0000256" key="5">
    <source>
        <dbReference type="ARBA" id="ARBA00022827"/>
    </source>
</evidence>
<comment type="catalytic activity">
    <reaction evidence="8">
        <text>L-proline + a quinone = (S)-1-pyrroline-5-carboxylate + a quinol + H(+)</text>
        <dbReference type="Rhea" id="RHEA:23784"/>
        <dbReference type="ChEBI" id="CHEBI:15378"/>
        <dbReference type="ChEBI" id="CHEBI:17388"/>
        <dbReference type="ChEBI" id="CHEBI:24646"/>
        <dbReference type="ChEBI" id="CHEBI:60039"/>
        <dbReference type="ChEBI" id="CHEBI:132124"/>
        <dbReference type="EC" id="1.5.5.2"/>
    </reaction>
</comment>
<evidence type="ECO:0000256" key="10">
    <source>
        <dbReference type="PIRSR" id="PIRSR000196-2"/>
    </source>
</evidence>
<name>A0A369KNN4_9BACT</name>
<evidence type="ECO:0000256" key="3">
    <source>
        <dbReference type="ARBA" id="ARBA00022630"/>
    </source>
</evidence>
<evidence type="ECO:0000256" key="6">
    <source>
        <dbReference type="ARBA" id="ARBA00023002"/>
    </source>
</evidence>
<organism evidence="12 13">
    <name type="scientific">Spirobacillus cienkowskii</name>
    <dbReference type="NCBI Taxonomy" id="495820"/>
    <lineage>
        <taxon>Bacteria</taxon>
        <taxon>Pseudomonadati</taxon>
        <taxon>Bdellovibrionota</taxon>
        <taxon>Oligoflexia</taxon>
        <taxon>Silvanigrellales</taxon>
        <taxon>Spirobacillus</taxon>
    </lineage>
</organism>
<keyword evidence="5 10" id="KW-0274">FAD</keyword>
<comment type="caution">
    <text evidence="12">The sequence shown here is derived from an EMBL/GenBank/DDBJ whole genome shotgun (WGS) entry which is preliminary data.</text>
</comment>
<dbReference type="Proteomes" id="UP000253934">
    <property type="component" value="Unassembled WGS sequence"/>
</dbReference>
<dbReference type="PANTHER" id="PTHR13914:SF0">
    <property type="entry name" value="PROLINE DEHYDROGENASE 1, MITOCHONDRIAL"/>
    <property type="match status" value="1"/>
</dbReference>
<dbReference type="PIRSF" id="PIRSF000196">
    <property type="entry name" value="Pro_dehydrog"/>
    <property type="match status" value="1"/>
</dbReference>
<keyword evidence="4 10" id="KW-0547">Nucleotide-binding</keyword>
<dbReference type="Gene3D" id="3.20.20.220">
    <property type="match status" value="1"/>
</dbReference>
<dbReference type="InterPro" id="IPR029041">
    <property type="entry name" value="FAD-linked_oxidoreductase-like"/>
</dbReference>
<keyword evidence="13" id="KW-1185">Reference proteome</keyword>
<dbReference type="InterPro" id="IPR015659">
    <property type="entry name" value="Proline_oxidase"/>
</dbReference>
<dbReference type="UniPathway" id="UPA00261">
    <property type="reaction ID" value="UER00373"/>
</dbReference>
<feature type="binding site" evidence="9">
    <location>
        <position position="264"/>
    </location>
    <ligand>
        <name>substrate</name>
    </ligand>
</feature>
<dbReference type="EMBL" id="QOVW01000100">
    <property type="protein sequence ID" value="RDB35152.1"/>
    <property type="molecule type" value="Genomic_DNA"/>
</dbReference>
<evidence type="ECO:0000256" key="7">
    <source>
        <dbReference type="ARBA" id="ARBA00023062"/>
    </source>
</evidence>
<feature type="binding site" evidence="9">
    <location>
        <position position="75"/>
    </location>
    <ligand>
        <name>substrate</name>
    </ligand>
</feature>
<proteinExistence type="predicted"/>
<gene>
    <name evidence="12" type="ORF">DCC88_11585</name>
</gene>
<feature type="domain" description="Proline dehydrogenase" evidence="11">
    <location>
        <begin position="21"/>
        <end position="273"/>
    </location>
</feature>
<evidence type="ECO:0000259" key="11">
    <source>
        <dbReference type="Pfam" id="PF01619"/>
    </source>
</evidence>
<dbReference type="GO" id="GO:0004657">
    <property type="term" value="F:proline dehydrogenase activity"/>
    <property type="evidence" value="ECO:0007669"/>
    <property type="project" value="UniProtKB-EC"/>
</dbReference>
<keyword evidence="6" id="KW-0560">Oxidoreductase</keyword>
<dbReference type="EC" id="1.5.5.2" evidence="2"/>
<dbReference type="PANTHER" id="PTHR13914">
    <property type="entry name" value="PROLINE OXIDASE"/>
    <property type="match status" value="1"/>
</dbReference>
<reference evidence="12" key="1">
    <citation type="submission" date="2018-04" db="EMBL/GenBank/DDBJ databases">
        <title>Draft genome sequence of the Candidatus Spirobacillus cienkowskii, a pathogen of freshwater Daphnia species, reconstructed from hemolymph metagenomic reads.</title>
        <authorList>
            <person name="Bresciani L."/>
            <person name="Lemos L.N."/>
            <person name="Wale N."/>
            <person name="Lin J.Y."/>
            <person name="Fernandes G.R."/>
            <person name="Duffy M.A."/>
            <person name="Rodrigues J.M."/>
        </authorList>
    </citation>
    <scope>NUCLEOTIDE SEQUENCE [LARGE SCALE GENOMIC DNA]</scope>
    <source>
        <strain evidence="12">Binning01</strain>
    </source>
</reference>
<comment type="pathway">
    <text evidence="1">Amino-acid degradation; L-proline degradation into L-glutamate; L-glutamate from L-proline: step 1/2.</text>
</comment>
<evidence type="ECO:0000256" key="1">
    <source>
        <dbReference type="ARBA" id="ARBA00004739"/>
    </source>
</evidence>
<dbReference type="AlphaFoldDB" id="A0A369KNN4"/>
<dbReference type="GO" id="GO:0010133">
    <property type="term" value="P:L-proline catabolic process to L-glutamate"/>
    <property type="evidence" value="ECO:0007669"/>
    <property type="project" value="UniProtKB-UniPathway"/>
</dbReference>
<feature type="binding site" evidence="10">
    <location>
        <begin position="201"/>
        <end position="202"/>
    </location>
    <ligand>
        <name>FAD</name>
        <dbReference type="ChEBI" id="CHEBI:57692"/>
    </ligand>
</feature>
<evidence type="ECO:0000313" key="13">
    <source>
        <dbReference type="Proteomes" id="UP000253934"/>
    </source>
</evidence>
<dbReference type="InterPro" id="IPR008219">
    <property type="entry name" value="PRODH_bac_arc"/>
</dbReference>
<evidence type="ECO:0000256" key="2">
    <source>
        <dbReference type="ARBA" id="ARBA00012695"/>
    </source>
</evidence>
<feature type="binding site" evidence="9">
    <location>
        <position position="263"/>
    </location>
    <ligand>
        <name>substrate</name>
    </ligand>
</feature>
<evidence type="ECO:0000256" key="9">
    <source>
        <dbReference type="PIRSR" id="PIRSR000196-1"/>
    </source>
</evidence>
<feature type="binding site" evidence="10">
    <location>
        <position position="138"/>
    </location>
    <ligand>
        <name>FAD</name>
        <dbReference type="ChEBI" id="CHEBI:57692"/>
    </ligand>
</feature>
<evidence type="ECO:0000256" key="8">
    <source>
        <dbReference type="ARBA" id="ARBA00048779"/>
    </source>
</evidence>
<feature type="binding site" evidence="10">
    <location>
        <position position="110"/>
    </location>
    <ligand>
        <name>FAD</name>
        <dbReference type="ChEBI" id="CHEBI:57692"/>
    </ligand>
</feature>
<keyword evidence="7" id="KW-0642">Proline metabolism</keyword>
<dbReference type="RefSeq" id="WP_338637200.1">
    <property type="nucleotide sequence ID" value="NZ_CP146516.1"/>
</dbReference>
<dbReference type="InterPro" id="IPR002872">
    <property type="entry name" value="Proline_DH_dom"/>
</dbReference>
<evidence type="ECO:0000256" key="4">
    <source>
        <dbReference type="ARBA" id="ARBA00022741"/>
    </source>
</evidence>
<dbReference type="Pfam" id="PF01619">
    <property type="entry name" value="Pro_dh"/>
    <property type="match status" value="1"/>
</dbReference>
<dbReference type="GO" id="GO:0000166">
    <property type="term" value="F:nucleotide binding"/>
    <property type="evidence" value="ECO:0007669"/>
    <property type="project" value="UniProtKB-KW"/>
</dbReference>
<dbReference type="SUPFAM" id="SSF51730">
    <property type="entry name" value="FAD-linked oxidoreductase"/>
    <property type="match status" value="1"/>
</dbReference>
<feature type="binding site" evidence="10">
    <location>
        <begin position="162"/>
        <end position="164"/>
    </location>
    <ligand>
        <name>FAD</name>
        <dbReference type="ChEBI" id="CHEBI:57692"/>
    </ligand>
</feature>
<sequence>MGSVPFYAKRFISGSNYEDSLKVVEKLNANHISVTLDVLGENVKEKNQVLKFLEEYETVIKKISEKKLDCYVSIKLTILGLDIDNNFCYENLCRILKLADSNNIRVALDMEGSNYTERTIAMYERVAKEYKSPEIVLQAYLYRTEADINRVLSANGKIRLCKGAYKESPEKAYQKMSLVVENYKILIQKLLLRGNRVCIATHDDKLIDFCSQFIETNKVPKDRYEFQMLYGMREKTWTEIRKSGHNMTVYVPYGQEWQAYYARRLKERKENIFFVLKNLFKS</sequence>
<keyword evidence="3" id="KW-0285">Flavoprotein</keyword>
<protein>
    <recommendedName>
        <fullName evidence="2">proline dehydrogenase</fullName>
        <ecNumber evidence="2">1.5.5.2</ecNumber>
    </recommendedName>
</protein>
<accession>A0A369KNN4</accession>